<dbReference type="PANTHER" id="PTHR45632">
    <property type="entry name" value="LD33804P"/>
    <property type="match status" value="1"/>
</dbReference>
<reference evidence="2 3" key="1">
    <citation type="journal article" date="2018" name="Gigascience">
        <title>Genomes of trombidid mites reveal novel predicted allergens and laterally-transferred genes associated with secondary metabolism.</title>
        <authorList>
            <person name="Dong X."/>
            <person name="Chaisiri K."/>
            <person name="Xia D."/>
            <person name="Armstrong S.D."/>
            <person name="Fang Y."/>
            <person name="Donnelly M.J."/>
            <person name="Kadowaki T."/>
            <person name="McGarry J.W."/>
            <person name="Darby A.C."/>
            <person name="Makepeace B.L."/>
        </authorList>
    </citation>
    <scope>NUCLEOTIDE SEQUENCE [LARGE SCALE GENOMIC DNA]</scope>
    <source>
        <strain evidence="2">UoL-UT</strain>
    </source>
</reference>
<feature type="non-terminal residue" evidence="2">
    <location>
        <position position="1"/>
    </location>
</feature>
<dbReference type="OrthoDB" id="6425464at2759"/>
<dbReference type="Proteomes" id="UP000288716">
    <property type="component" value="Unassembled WGS sequence"/>
</dbReference>
<protein>
    <submittedName>
        <fullName evidence="2">Alpha-scruin-like protein</fullName>
    </submittedName>
</protein>
<evidence type="ECO:0000313" key="2">
    <source>
        <dbReference type="EMBL" id="RWS28139.1"/>
    </source>
</evidence>
<proteinExistence type="predicted"/>
<evidence type="ECO:0000256" key="1">
    <source>
        <dbReference type="ARBA" id="ARBA00022441"/>
    </source>
</evidence>
<keyword evidence="3" id="KW-1185">Reference proteome</keyword>
<gene>
    <name evidence="2" type="ORF">B4U80_12812</name>
</gene>
<dbReference type="Pfam" id="PF24681">
    <property type="entry name" value="Kelch_KLHDC2_KLHL20_DRC7"/>
    <property type="match status" value="1"/>
</dbReference>
<keyword evidence="1" id="KW-0880">Kelch repeat</keyword>
<name>A0A443SKV9_9ACAR</name>
<dbReference type="PANTHER" id="PTHR45632:SF14">
    <property type="entry name" value="KELCH-LIKE PROTEIN 33"/>
    <property type="match status" value="1"/>
</dbReference>
<accession>A0A443SKV9</accession>
<dbReference type="InterPro" id="IPR006652">
    <property type="entry name" value="Kelch_1"/>
</dbReference>
<dbReference type="SMART" id="SM00612">
    <property type="entry name" value="Kelch"/>
    <property type="match status" value="2"/>
</dbReference>
<evidence type="ECO:0000313" key="3">
    <source>
        <dbReference type="Proteomes" id="UP000288716"/>
    </source>
</evidence>
<dbReference type="SUPFAM" id="SSF117281">
    <property type="entry name" value="Kelch motif"/>
    <property type="match status" value="1"/>
</dbReference>
<dbReference type="EMBL" id="NCKV01001550">
    <property type="protein sequence ID" value="RWS28139.1"/>
    <property type="molecule type" value="Genomic_DNA"/>
</dbReference>
<dbReference type="InterPro" id="IPR015915">
    <property type="entry name" value="Kelch-typ_b-propeller"/>
</dbReference>
<dbReference type="Gene3D" id="2.120.10.80">
    <property type="entry name" value="Kelch-type beta propeller"/>
    <property type="match status" value="1"/>
</dbReference>
<dbReference type="VEuPathDB" id="VectorBase:LDEU003901"/>
<sequence>ILDSVETYNETNRVWQLTASMDCARYGMATVTCADYIYVVGGVTEVNGEKKLLNSVICYNNKENRWLRLPEDYPFCCAFMTAVEHDGCIYVCGGITNLHSCTVTSSVYVYDPEKLTWFEQQSLNVPRSHATGHRLYNRVYVFGGCGTNGERKHTNERLVSKELGWLEETLLPIPVSGQRIVCI</sequence>
<dbReference type="STRING" id="299467.A0A443SKV9"/>
<comment type="caution">
    <text evidence="2">The sequence shown here is derived from an EMBL/GenBank/DDBJ whole genome shotgun (WGS) entry which is preliminary data.</text>
</comment>
<dbReference type="AlphaFoldDB" id="A0A443SKV9"/>
<organism evidence="2 3">
    <name type="scientific">Leptotrombidium deliense</name>
    <dbReference type="NCBI Taxonomy" id="299467"/>
    <lineage>
        <taxon>Eukaryota</taxon>
        <taxon>Metazoa</taxon>
        <taxon>Ecdysozoa</taxon>
        <taxon>Arthropoda</taxon>
        <taxon>Chelicerata</taxon>
        <taxon>Arachnida</taxon>
        <taxon>Acari</taxon>
        <taxon>Acariformes</taxon>
        <taxon>Trombidiformes</taxon>
        <taxon>Prostigmata</taxon>
        <taxon>Anystina</taxon>
        <taxon>Parasitengona</taxon>
        <taxon>Trombiculoidea</taxon>
        <taxon>Trombiculidae</taxon>
        <taxon>Leptotrombidium</taxon>
    </lineage>
</organism>